<organism evidence="1 2">
    <name type="scientific">Oikopleura dioica</name>
    <name type="common">Tunicate</name>
    <dbReference type="NCBI Taxonomy" id="34765"/>
    <lineage>
        <taxon>Eukaryota</taxon>
        <taxon>Metazoa</taxon>
        <taxon>Chordata</taxon>
        <taxon>Tunicata</taxon>
        <taxon>Appendicularia</taxon>
        <taxon>Copelata</taxon>
        <taxon>Oikopleuridae</taxon>
        <taxon>Oikopleura</taxon>
    </lineage>
</organism>
<evidence type="ECO:0000313" key="2">
    <source>
        <dbReference type="Proteomes" id="UP001158576"/>
    </source>
</evidence>
<protein>
    <submittedName>
        <fullName evidence="1">Oidioi.mRNA.OKI2018_I69.XSR.g16902.t1.cds</fullName>
    </submittedName>
</protein>
<accession>A0ABN7SRX4</accession>
<reference evidence="1 2" key="1">
    <citation type="submission" date="2021-04" db="EMBL/GenBank/DDBJ databases">
        <authorList>
            <person name="Bliznina A."/>
        </authorList>
    </citation>
    <scope>NUCLEOTIDE SEQUENCE [LARGE SCALE GENOMIC DNA]</scope>
</reference>
<keyword evidence="2" id="KW-1185">Reference proteome</keyword>
<gene>
    <name evidence="1" type="ORF">OKIOD_LOCUS8460</name>
</gene>
<evidence type="ECO:0000313" key="1">
    <source>
        <dbReference type="EMBL" id="CAG5100226.1"/>
    </source>
</evidence>
<proteinExistence type="predicted"/>
<sequence>MITDFDFMKEAFAQKELSNRDYNAKIKVDTERNVKHYEMDKQALEILGAEDQLIKNGPGYNSGLADGPYDDFHRKFRTIWYETTKKLTGRNRIIEIIEQSSESVNRILGQKEARKKASTPKRFS</sequence>
<dbReference type="EMBL" id="OU015569">
    <property type="protein sequence ID" value="CAG5100226.1"/>
    <property type="molecule type" value="Genomic_DNA"/>
</dbReference>
<dbReference type="Proteomes" id="UP001158576">
    <property type="component" value="Chromosome XSR"/>
</dbReference>
<name>A0ABN7SRX4_OIKDI</name>